<comment type="subcellular location">
    <subcellularLocation>
        <location evidence="2">Cell membrane</location>
        <topology evidence="2">Multi-pass membrane protein</topology>
    </subcellularLocation>
</comment>
<keyword evidence="8" id="KW-1003">Cell membrane</keyword>
<feature type="compositionally biased region" description="Basic and acidic residues" evidence="19">
    <location>
        <begin position="37"/>
        <end position="51"/>
    </location>
</feature>
<feature type="transmembrane region" description="Helical" evidence="20">
    <location>
        <begin position="350"/>
        <end position="369"/>
    </location>
</feature>
<evidence type="ECO:0000256" key="7">
    <source>
        <dbReference type="ARBA" id="ARBA00019373"/>
    </source>
</evidence>
<evidence type="ECO:0000313" key="21">
    <source>
        <dbReference type="EMBL" id="GLZ75651.1"/>
    </source>
</evidence>
<gene>
    <name evidence="21" type="ORF">Afil01_04580</name>
</gene>
<dbReference type="PANTHER" id="PTHR46382:SF1">
    <property type="entry name" value="PHOSPHATIDATE CYTIDYLYLTRANSFERASE"/>
    <property type="match status" value="1"/>
</dbReference>
<keyword evidence="16" id="KW-0594">Phospholipid biosynthesis</keyword>
<reference evidence="21" key="1">
    <citation type="submission" date="2023-03" db="EMBL/GenBank/DDBJ databases">
        <title>Actinorhabdospora filicis NBRC 111898.</title>
        <authorList>
            <person name="Ichikawa N."/>
            <person name="Sato H."/>
            <person name="Tonouchi N."/>
        </authorList>
    </citation>
    <scope>NUCLEOTIDE SEQUENCE</scope>
    <source>
        <strain evidence="21">NBRC 111898</strain>
    </source>
</reference>
<dbReference type="InterPro" id="IPR000374">
    <property type="entry name" value="PC_trans"/>
</dbReference>
<evidence type="ECO:0000256" key="16">
    <source>
        <dbReference type="ARBA" id="ARBA00023209"/>
    </source>
</evidence>
<evidence type="ECO:0000256" key="12">
    <source>
        <dbReference type="ARBA" id="ARBA00022695"/>
    </source>
</evidence>
<evidence type="ECO:0000256" key="13">
    <source>
        <dbReference type="ARBA" id="ARBA00022989"/>
    </source>
</evidence>
<comment type="pathway">
    <text evidence="4">Lipid metabolism.</text>
</comment>
<keyword evidence="14" id="KW-0443">Lipid metabolism</keyword>
<feature type="transmembrane region" description="Helical" evidence="20">
    <location>
        <begin position="326"/>
        <end position="344"/>
    </location>
</feature>
<keyword evidence="22" id="KW-1185">Reference proteome</keyword>
<evidence type="ECO:0000256" key="8">
    <source>
        <dbReference type="ARBA" id="ARBA00022475"/>
    </source>
</evidence>
<comment type="pathway">
    <text evidence="3 18">Phospholipid metabolism; CDP-diacylglycerol biosynthesis; CDP-diacylglycerol from sn-glycerol 3-phosphate: step 3/3.</text>
</comment>
<dbReference type="AlphaFoldDB" id="A0A9W6W7M9"/>
<accession>A0A9W6W7M9</accession>
<feature type="transmembrane region" description="Helical" evidence="20">
    <location>
        <begin position="286"/>
        <end position="305"/>
    </location>
</feature>
<comment type="caution">
    <text evidence="21">The sequence shown here is derived from an EMBL/GenBank/DDBJ whole genome shotgun (WGS) entry which is preliminary data.</text>
</comment>
<evidence type="ECO:0000256" key="5">
    <source>
        <dbReference type="ARBA" id="ARBA00010185"/>
    </source>
</evidence>
<evidence type="ECO:0000256" key="11">
    <source>
        <dbReference type="ARBA" id="ARBA00022692"/>
    </source>
</evidence>
<feature type="transmembrane region" description="Helical" evidence="20">
    <location>
        <begin position="231"/>
        <end position="248"/>
    </location>
</feature>
<evidence type="ECO:0000256" key="1">
    <source>
        <dbReference type="ARBA" id="ARBA00001698"/>
    </source>
</evidence>
<feature type="region of interest" description="Disordered" evidence="19">
    <location>
        <begin position="1"/>
        <end position="122"/>
    </location>
</feature>
<keyword evidence="13 20" id="KW-1133">Transmembrane helix</keyword>
<feature type="transmembrane region" description="Helical" evidence="20">
    <location>
        <begin position="181"/>
        <end position="198"/>
    </location>
</feature>
<evidence type="ECO:0000256" key="3">
    <source>
        <dbReference type="ARBA" id="ARBA00005119"/>
    </source>
</evidence>
<evidence type="ECO:0000256" key="6">
    <source>
        <dbReference type="ARBA" id="ARBA00012487"/>
    </source>
</evidence>
<evidence type="ECO:0000256" key="18">
    <source>
        <dbReference type="RuleBase" id="RU003938"/>
    </source>
</evidence>
<evidence type="ECO:0000256" key="4">
    <source>
        <dbReference type="ARBA" id="ARBA00005189"/>
    </source>
</evidence>
<evidence type="ECO:0000256" key="19">
    <source>
        <dbReference type="SAM" id="MobiDB-lite"/>
    </source>
</evidence>
<feature type="compositionally biased region" description="Basic and acidic residues" evidence="19">
    <location>
        <begin position="98"/>
        <end position="122"/>
    </location>
</feature>
<evidence type="ECO:0000256" key="9">
    <source>
        <dbReference type="ARBA" id="ARBA00022516"/>
    </source>
</evidence>
<feature type="compositionally biased region" description="Basic and acidic residues" evidence="19">
    <location>
        <begin position="58"/>
        <end position="90"/>
    </location>
</feature>
<evidence type="ECO:0000256" key="10">
    <source>
        <dbReference type="ARBA" id="ARBA00022679"/>
    </source>
</evidence>
<evidence type="ECO:0000256" key="14">
    <source>
        <dbReference type="ARBA" id="ARBA00023098"/>
    </source>
</evidence>
<feature type="transmembrane region" description="Helical" evidence="20">
    <location>
        <begin position="157"/>
        <end position="175"/>
    </location>
</feature>
<protein>
    <recommendedName>
        <fullName evidence="7 18">Phosphatidate cytidylyltransferase</fullName>
        <ecNumber evidence="6 18">2.7.7.41</ecNumber>
    </recommendedName>
</protein>
<dbReference type="GO" id="GO:0005886">
    <property type="term" value="C:plasma membrane"/>
    <property type="evidence" value="ECO:0007669"/>
    <property type="project" value="UniProtKB-SubCell"/>
</dbReference>
<evidence type="ECO:0000256" key="17">
    <source>
        <dbReference type="ARBA" id="ARBA00023264"/>
    </source>
</evidence>
<dbReference type="PROSITE" id="PS01315">
    <property type="entry name" value="CDS"/>
    <property type="match status" value="1"/>
</dbReference>
<dbReference type="GO" id="GO:0016024">
    <property type="term" value="P:CDP-diacylglycerol biosynthetic process"/>
    <property type="evidence" value="ECO:0007669"/>
    <property type="project" value="TreeGrafter"/>
</dbReference>
<dbReference type="Pfam" id="PF01148">
    <property type="entry name" value="CTP_transf_1"/>
    <property type="match status" value="1"/>
</dbReference>
<dbReference type="GO" id="GO:0004605">
    <property type="term" value="F:phosphatidate cytidylyltransferase activity"/>
    <property type="evidence" value="ECO:0007669"/>
    <property type="project" value="UniProtKB-EC"/>
</dbReference>
<dbReference type="PANTHER" id="PTHR46382">
    <property type="entry name" value="PHOSPHATIDATE CYTIDYLYLTRANSFERASE"/>
    <property type="match status" value="1"/>
</dbReference>
<evidence type="ECO:0000256" key="15">
    <source>
        <dbReference type="ARBA" id="ARBA00023136"/>
    </source>
</evidence>
<comment type="catalytic activity">
    <reaction evidence="1 18">
        <text>a 1,2-diacyl-sn-glycero-3-phosphate + CTP + H(+) = a CDP-1,2-diacyl-sn-glycerol + diphosphate</text>
        <dbReference type="Rhea" id="RHEA:16229"/>
        <dbReference type="ChEBI" id="CHEBI:15378"/>
        <dbReference type="ChEBI" id="CHEBI:33019"/>
        <dbReference type="ChEBI" id="CHEBI:37563"/>
        <dbReference type="ChEBI" id="CHEBI:58332"/>
        <dbReference type="ChEBI" id="CHEBI:58608"/>
        <dbReference type="EC" id="2.7.7.41"/>
    </reaction>
</comment>
<feature type="transmembrane region" description="Helical" evidence="20">
    <location>
        <begin position="260"/>
        <end position="280"/>
    </location>
</feature>
<keyword evidence="11 18" id="KW-0812">Transmembrane</keyword>
<sequence length="418" mass="43689">MGQQDLSASGDGHAPRRRRHHGAEPEGAPYYDGDPYASRETDPYAPRDAERYPGPAGARHDADPYGPNDADRYAPRDADGYPRRDADRYGPYDGDGYAPRDTDPYPPYDAERYAPRDGDDYAADDADRYALRTDGAAPSDDAAPPPAASPGRAGRNLPMAIAVGCGLGAVVLASLLVYRPAFVVLVAIAVGVGLWELVRAIGTRHKVPLIPLVAGGAGMSAMAWFGGAESLVLGLGLTIVVVMAWRLADGPANYLGDMLASVLAAVWVPFLAGFAVLLAVPEDGALRIIVTLALVVLSDTGGYVAGVLFGKHPMAPKVSPKKSWEGMGGSVVACAVGGALMLYFAFDVDWWKGALFGLAITIVATLGDLTESMIKRDLGVKDMSGLIPGHGGLMDRLDSILLAAPTAVVLLTALAPPA</sequence>
<dbReference type="EMBL" id="BSTX01000001">
    <property type="protein sequence ID" value="GLZ75651.1"/>
    <property type="molecule type" value="Genomic_DNA"/>
</dbReference>
<dbReference type="EC" id="2.7.7.41" evidence="6 18"/>
<evidence type="ECO:0000256" key="20">
    <source>
        <dbReference type="SAM" id="Phobius"/>
    </source>
</evidence>
<feature type="transmembrane region" description="Helical" evidence="20">
    <location>
        <begin position="207"/>
        <end position="225"/>
    </location>
</feature>
<keyword evidence="9" id="KW-0444">Lipid biosynthesis</keyword>
<dbReference type="RefSeq" id="WP_285660889.1">
    <property type="nucleotide sequence ID" value="NZ_BSTX01000001.1"/>
</dbReference>
<keyword evidence="10 18" id="KW-0808">Transferase</keyword>
<keyword evidence="17" id="KW-1208">Phospholipid metabolism</keyword>
<comment type="similarity">
    <text evidence="5 18">Belongs to the CDS family.</text>
</comment>
<organism evidence="21 22">
    <name type="scientific">Actinorhabdospora filicis</name>
    <dbReference type="NCBI Taxonomy" id="1785913"/>
    <lineage>
        <taxon>Bacteria</taxon>
        <taxon>Bacillati</taxon>
        <taxon>Actinomycetota</taxon>
        <taxon>Actinomycetes</taxon>
        <taxon>Micromonosporales</taxon>
        <taxon>Micromonosporaceae</taxon>
        <taxon>Actinorhabdospora</taxon>
    </lineage>
</organism>
<evidence type="ECO:0000313" key="22">
    <source>
        <dbReference type="Proteomes" id="UP001165079"/>
    </source>
</evidence>
<proteinExistence type="inferred from homology"/>
<name>A0A9W6W7M9_9ACTN</name>
<keyword evidence="15 20" id="KW-0472">Membrane</keyword>
<dbReference type="Proteomes" id="UP001165079">
    <property type="component" value="Unassembled WGS sequence"/>
</dbReference>
<evidence type="ECO:0000256" key="2">
    <source>
        <dbReference type="ARBA" id="ARBA00004651"/>
    </source>
</evidence>
<keyword evidence="12 18" id="KW-0548">Nucleotidyltransferase</keyword>